<dbReference type="RefSeq" id="WP_338636581.1">
    <property type="nucleotide sequence ID" value="NZ_CP146516.1"/>
</dbReference>
<comment type="caution">
    <text evidence="2">The sequence shown here is derived from an EMBL/GenBank/DDBJ whole genome shotgun (WGS) entry which is preliminary data.</text>
</comment>
<protein>
    <submittedName>
        <fullName evidence="2">PilZ domain-containing protein</fullName>
    </submittedName>
</protein>
<evidence type="ECO:0000259" key="1">
    <source>
        <dbReference type="Pfam" id="PF07238"/>
    </source>
</evidence>
<feature type="domain" description="PilZ" evidence="1">
    <location>
        <begin position="7"/>
        <end position="110"/>
    </location>
</feature>
<dbReference type="AlphaFoldDB" id="A0A369KN99"/>
<gene>
    <name evidence="2" type="ORF">DCC88_10810</name>
</gene>
<sequence length="129" mass="14458">MSESIENRRANPRFMSKAVIEVYSDEDTDFEWGTINNISAGGISLNLEVENLKNGFKVGHNVTFQIPVRMFGIDAEDKLKLSAEIKRTTNLGKTISCQFINLKDSEIAILNKGLRIIEVVNKISPKKNS</sequence>
<accession>A0A369KN99</accession>
<dbReference type="GO" id="GO:0035438">
    <property type="term" value="F:cyclic-di-GMP binding"/>
    <property type="evidence" value="ECO:0007669"/>
    <property type="project" value="InterPro"/>
</dbReference>
<dbReference type="InterPro" id="IPR009875">
    <property type="entry name" value="PilZ_domain"/>
</dbReference>
<evidence type="ECO:0000313" key="2">
    <source>
        <dbReference type="EMBL" id="RDB35328.1"/>
    </source>
</evidence>
<evidence type="ECO:0000313" key="3">
    <source>
        <dbReference type="Proteomes" id="UP000253934"/>
    </source>
</evidence>
<dbReference type="Proteomes" id="UP000253934">
    <property type="component" value="Unassembled WGS sequence"/>
</dbReference>
<dbReference type="EMBL" id="QOVW01000090">
    <property type="protein sequence ID" value="RDB35328.1"/>
    <property type="molecule type" value="Genomic_DNA"/>
</dbReference>
<keyword evidence="3" id="KW-1185">Reference proteome</keyword>
<reference evidence="2" key="1">
    <citation type="submission" date="2018-04" db="EMBL/GenBank/DDBJ databases">
        <title>Draft genome sequence of the Candidatus Spirobacillus cienkowskii, a pathogen of freshwater Daphnia species, reconstructed from hemolymph metagenomic reads.</title>
        <authorList>
            <person name="Bresciani L."/>
            <person name="Lemos L.N."/>
            <person name="Wale N."/>
            <person name="Lin J.Y."/>
            <person name="Fernandes G.R."/>
            <person name="Duffy M.A."/>
            <person name="Rodrigues J.M."/>
        </authorList>
    </citation>
    <scope>NUCLEOTIDE SEQUENCE [LARGE SCALE GENOMIC DNA]</scope>
    <source>
        <strain evidence="2">Binning01</strain>
    </source>
</reference>
<proteinExistence type="predicted"/>
<dbReference type="Pfam" id="PF07238">
    <property type="entry name" value="PilZ"/>
    <property type="match status" value="1"/>
</dbReference>
<name>A0A369KN99_9BACT</name>
<dbReference type="Gene3D" id="2.40.10.220">
    <property type="entry name" value="predicted glycosyltransferase like domains"/>
    <property type="match status" value="1"/>
</dbReference>
<organism evidence="2 3">
    <name type="scientific">Spirobacillus cienkowskii</name>
    <dbReference type="NCBI Taxonomy" id="495820"/>
    <lineage>
        <taxon>Bacteria</taxon>
        <taxon>Pseudomonadati</taxon>
        <taxon>Bdellovibrionota</taxon>
        <taxon>Oligoflexia</taxon>
        <taxon>Silvanigrellales</taxon>
        <taxon>Spirobacillus</taxon>
    </lineage>
</organism>